<dbReference type="Proteomes" id="UP000501518">
    <property type="component" value="Chromosome"/>
</dbReference>
<reference evidence="2 3" key="1">
    <citation type="submission" date="2019-02" db="EMBL/GenBank/DDBJ databases">
        <title>Complete Genome Sequence and Methylome Analysis of Brevibacterium luteolum NEB1784.</title>
        <authorList>
            <person name="Fomenkov A."/>
            <person name="Roberts R.J."/>
        </authorList>
    </citation>
    <scope>NUCLEOTIDE SEQUENCE [LARGE SCALE GENOMIC DNA]</scope>
    <source>
        <strain evidence="2 3">NEB1784</strain>
    </source>
</reference>
<dbReference type="KEGG" id="blut:EW640_08985"/>
<accession>A0A6G8KX58</accession>
<feature type="domain" description="ApeA N-terminal" evidence="1">
    <location>
        <begin position="14"/>
        <end position="289"/>
    </location>
</feature>
<evidence type="ECO:0000313" key="2">
    <source>
        <dbReference type="EMBL" id="QIN29397.1"/>
    </source>
</evidence>
<proteinExistence type="predicted"/>
<evidence type="ECO:0000313" key="3">
    <source>
        <dbReference type="Proteomes" id="UP000501518"/>
    </source>
</evidence>
<dbReference type="RefSeq" id="WP_165883806.1">
    <property type="nucleotide sequence ID" value="NZ_CP035810.1"/>
</dbReference>
<dbReference type="EMBL" id="CP035810">
    <property type="protein sequence ID" value="QIN29397.1"/>
    <property type="molecule type" value="Genomic_DNA"/>
</dbReference>
<organism evidence="2 3">
    <name type="scientific">Brevibacterium luteolum</name>
    <dbReference type="NCBI Taxonomy" id="199591"/>
    <lineage>
        <taxon>Bacteria</taxon>
        <taxon>Bacillati</taxon>
        <taxon>Actinomycetota</taxon>
        <taxon>Actinomycetes</taxon>
        <taxon>Micrococcales</taxon>
        <taxon>Brevibacteriaceae</taxon>
        <taxon>Brevibacterium</taxon>
    </lineage>
</organism>
<dbReference type="InterPro" id="IPR041223">
    <property type="entry name" value="ApeA_NTD"/>
</dbReference>
<protein>
    <recommendedName>
        <fullName evidence="1">ApeA N-terminal domain-containing protein</fullName>
    </recommendedName>
</protein>
<dbReference type="Pfam" id="PF18862">
    <property type="entry name" value="ApeA_NTD1"/>
    <property type="match status" value="1"/>
</dbReference>
<dbReference type="AlphaFoldDB" id="A0A6G8KX58"/>
<sequence length="445" mass="50540">MASNTLDPGAPRLGWFIDGNPETDHTAVMLQDTGSTIELSIPLKGAFQPKGPYDRWWSDGVHYGDDPDRKRFSYKPPRIIAFNDEKGSVVLIGCRPAGYSQNPTAGRGRIIANYAILGAKHLRYASVNGIRTNIPAIAKWTQFSSLETTRTVDDTNRLQSITATLTTSDPIQLSRRLNLKLRTSWTATEKERQFTAQELVEIETRVSRPRSWDKHLDIHGALLELVSIASWTPAGIKDVHVLHNEDPLRSMAGSVIDERWLPVATYRLPRHSETTSPLRFLFPYDEVGPTGINRWLRIREVYRGTFGPLYSILRSEVNWSTANLVQSGIALESLGYRIETIRNEGKRFNNRNQLSFRTCLEIILEDMRVKPLNDTEDWIKRSRDAYISAKHPSTSKPDILEQLNVLRENILILRFWLGLKLGVKPKTILELLEFDPLSSPLVMAT</sequence>
<name>A0A6G8KX58_9MICO</name>
<evidence type="ECO:0000259" key="1">
    <source>
        <dbReference type="Pfam" id="PF18862"/>
    </source>
</evidence>
<gene>
    <name evidence="2" type="ORF">EW640_08985</name>
</gene>